<proteinExistence type="predicted"/>
<evidence type="ECO:0000256" key="4">
    <source>
        <dbReference type="PROSITE-ProRule" id="PRU00175"/>
    </source>
</evidence>
<sequence length="784" mass="93447">MEQFLLCFQCGKLYDEDEGRSPVKGECSHSICLLCYSMLTSSSDCPVCDEELTLKEPTLYEPTLNKSILKDANCLKLKMGEDNFSSIVENKRENLLRNTCSECSKENVKLRICVDCNKESGILMKKLEDRDWIVQYFPEHFTNIPSICSNCVFSKHEEHKTVNLQQIVNLKEVIACECYLKFSRRDHTRAGLYERRLRTYETWMTFYKLFTTDEINIFKELEDIPEEMKDLSRKFRLEIQKLVEEVVKQRNRELKFYQESVVSDIPKYEEMIEEAENETSREDMKNELSQLVEIREKIGMKMNEIQLGEIEIEEMDKEIVSRMEQLEESYKKGVLVLIEQSEESTFYRYQALLEEFQKTEECIKCEFELEEYNEKRKIISMKQEKFKEIQMRIEDLRKQKEQVMFEKGSCSKCERENQNLRFCKDCAKSGYSNTLKMGPNGKWIVLRSTTGILISCEDCSVAECQNHEFISIRDVDNLKDVTEWTKISGYFPSFKDEYIIDYFGKSVKEMVSIENKWKELKESKGCECFRRVIRLELKESILKCLNLKKREMLFYKDRLNTFLNLYETKLAGIEESEAKCRLQNTIYKLKEIQDKLSDGTKNWLSSEEVDLIDLEIEGKMLKLENEYRLKSFIQVEQVDGYFKYRSLIEELKAADDEQKEAKKKWEETRKEVEDYKKEHQHNFEDLKNAMTSLEKHKSSIPEKEFENRIEYVEQYHEILRQDQWAEQMKVDKRVIECNRAFSRKCFAELMILNYFPIPVDSEILNYFELIREFKNDNNLAPNLV</sequence>
<evidence type="ECO:0000313" key="7">
    <source>
        <dbReference type="EMBL" id="KAF1757878.1"/>
    </source>
</evidence>
<dbReference type="InterPro" id="IPR017907">
    <property type="entry name" value="Znf_RING_CS"/>
</dbReference>
<evidence type="ECO:0000256" key="1">
    <source>
        <dbReference type="ARBA" id="ARBA00022723"/>
    </source>
</evidence>
<keyword evidence="5" id="KW-0175">Coiled coil</keyword>
<dbReference type="GeneID" id="9798123"/>
<evidence type="ECO:0000256" key="2">
    <source>
        <dbReference type="ARBA" id="ARBA00022771"/>
    </source>
</evidence>
<evidence type="ECO:0000313" key="8">
    <source>
        <dbReference type="Proteomes" id="UP000483820"/>
    </source>
</evidence>
<dbReference type="KEGG" id="crq:GCK72_014335"/>
<accession>A0A6A5GR05</accession>
<evidence type="ECO:0000256" key="5">
    <source>
        <dbReference type="SAM" id="Coils"/>
    </source>
</evidence>
<organism evidence="7 8">
    <name type="scientific">Caenorhabditis remanei</name>
    <name type="common">Caenorhabditis vulgaris</name>
    <dbReference type="NCBI Taxonomy" id="31234"/>
    <lineage>
        <taxon>Eukaryota</taxon>
        <taxon>Metazoa</taxon>
        <taxon>Ecdysozoa</taxon>
        <taxon>Nematoda</taxon>
        <taxon>Chromadorea</taxon>
        <taxon>Rhabditida</taxon>
        <taxon>Rhabditina</taxon>
        <taxon>Rhabditomorpha</taxon>
        <taxon>Rhabditoidea</taxon>
        <taxon>Rhabditidae</taxon>
        <taxon>Peloderinae</taxon>
        <taxon>Caenorhabditis</taxon>
    </lineage>
</organism>
<evidence type="ECO:0000259" key="6">
    <source>
        <dbReference type="PROSITE" id="PS50089"/>
    </source>
</evidence>
<keyword evidence="2 4" id="KW-0863">Zinc-finger</keyword>
<dbReference type="AlphaFoldDB" id="A0A6A5GR05"/>
<dbReference type="GO" id="GO:0008270">
    <property type="term" value="F:zinc ion binding"/>
    <property type="evidence" value="ECO:0007669"/>
    <property type="project" value="UniProtKB-KW"/>
</dbReference>
<evidence type="ECO:0000256" key="3">
    <source>
        <dbReference type="ARBA" id="ARBA00022833"/>
    </source>
</evidence>
<name>A0A6A5GR05_CAERE</name>
<dbReference type="EMBL" id="WUAV01000004">
    <property type="protein sequence ID" value="KAF1757878.1"/>
    <property type="molecule type" value="Genomic_DNA"/>
</dbReference>
<dbReference type="RefSeq" id="XP_003102864.2">
    <property type="nucleotide sequence ID" value="XM_003102816.2"/>
</dbReference>
<keyword evidence="3" id="KW-0862">Zinc</keyword>
<protein>
    <recommendedName>
        <fullName evidence="6">RING-type domain-containing protein</fullName>
    </recommendedName>
</protein>
<dbReference type="PROSITE" id="PS50089">
    <property type="entry name" value="ZF_RING_2"/>
    <property type="match status" value="1"/>
</dbReference>
<dbReference type="InterPro" id="IPR001841">
    <property type="entry name" value="Znf_RING"/>
</dbReference>
<dbReference type="SUPFAM" id="SSF57850">
    <property type="entry name" value="RING/U-box"/>
    <property type="match status" value="1"/>
</dbReference>
<gene>
    <name evidence="7" type="ORF">GCK72_014335</name>
</gene>
<dbReference type="PROSITE" id="PS00518">
    <property type="entry name" value="ZF_RING_1"/>
    <property type="match status" value="1"/>
</dbReference>
<feature type="coiled-coil region" evidence="5">
    <location>
        <begin position="644"/>
        <end position="696"/>
    </location>
</feature>
<reference evidence="7 8" key="1">
    <citation type="submission" date="2019-12" db="EMBL/GenBank/DDBJ databases">
        <title>Chromosome-level assembly of the Caenorhabditis remanei genome.</title>
        <authorList>
            <person name="Teterina A.A."/>
            <person name="Willis J.H."/>
            <person name="Phillips P.C."/>
        </authorList>
    </citation>
    <scope>NUCLEOTIDE SEQUENCE [LARGE SCALE GENOMIC DNA]</scope>
    <source>
        <strain evidence="7 8">PX506</strain>
        <tissue evidence="7">Whole organism</tissue>
    </source>
</reference>
<keyword evidence="1" id="KW-0479">Metal-binding</keyword>
<dbReference type="InterPro" id="IPR013083">
    <property type="entry name" value="Znf_RING/FYVE/PHD"/>
</dbReference>
<feature type="coiled-coil region" evidence="5">
    <location>
        <begin position="379"/>
        <end position="406"/>
    </location>
</feature>
<dbReference type="Proteomes" id="UP000483820">
    <property type="component" value="Chromosome IV"/>
</dbReference>
<comment type="caution">
    <text evidence="7">The sequence shown here is derived from an EMBL/GenBank/DDBJ whole genome shotgun (WGS) entry which is preliminary data.</text>
</comment>
<dbReference type="CTD" id="9798123"/>
<feature type="domain" description="RING-type" evidence="6">
    <location>
        <begin position="7"/>
        <end position="49"/>
    </location>
</feature>
<dbReference type="Gene3D" id="3.30.40.10">
    <property type="entry name" value="Zinc/RING finger domain, C3HC4 (zinc finger)"/>
    <property type="match status" value="1"/>
</dbReference>